<dbReference type="CDD" id="cd12087">
    <property type="entry name" value="TM_EGFR-like"/>
    <property type="match status" value="1"/>
</dbReference>
<dbReference type="PANTHER" id="PTHR34992:SF5">
    <property type="entry name" value="ANCHORED PROTEIN, PUTATIVE (AFU_ORTHOLOGUE AFUA_6G02800)-RELATED"/>
    <property type="match status" value="1"/>
</dbReference>
<keyword evidence="7" id="KW-0449">Lipoprotein</keyword>
<keyword evidence="3" id="KW-0336">GPI-anchor</keyword>
<accession>A0AA39WAV1</accession>
<keyword evidence="6" id="KW-0325">Glycoprotein</keyword>
<keyword evidence="2" id="KW-1003">Cell membrane</keyword>
<evidence type="ECO:0000256" key="3">
    <source>
        <dbReference type="ARBA" id="ARBA00022622"/>
    </source>
</evidence>
<evidence type="ECO:0000256" key="7">
    <source>
        <dbReference type="ARBA" id="ARBA00023288"/>
    </source>
</evidence>
<evidence type="ECO:0000313" key="13">
    <source>
        <dbReference type="Proteomes" id="UP001175000"/>
    </source>
</evidence>
<feature type="region of interest" description="Disordered" evidence="8">
    <location>
        <begin position="182"/>
        <end position="207"/>
    </location>
</feature>
<dbReference type="PANTHER" id="PTHR34992">
    <property type="entry name" value="HYPHAL ANASTAMOSIS-7 PROTEIN"/>
    <property type="match status" value="1"/>
</dbReference>
<dbReference type="CDD" id="cd21176">
    <property type="entry name" value="LPMO_auxiliary-like"/>
    <property type="match status" value="1"/>
</dbReference>
<dbReference type="GO" id="GO:0005886">
    <property type="term" value="C:plasma membrane"/>
    <property type="evidence" value="ECO:0007669"/>
    <property type="project" value="UniProtKB-SubCell"/>
</dbReference>
<feature type="transmembrane region" description="Helical" evidence="9">
    <location>
        <begin position="213"/>
        <end position="236"/>
    </location>
</feature>
<dbReference type="InterPro" id="IPR046530">
    <property type="entry name" value="BIM1-like_dom"/>
</dbReference>
<comment type="subcellular location">
    <subcellularLocation>
        <location evidence="1">Cell membrane</location>
        <topology evidence="1">Lipid-anchor</topology>
        <topology evidence="1">GPI-anchor</topology>
    </subcellularLocation>
</comment>
<evidence type="ECO:0000256" key="1">
    <source>
        <dbReference type="ARBA" id="ARBA00004609"/>
    </source>
</evidence>
<reference evidence="12" key="1">
    <citation type="submission" date="2023-06" db="EMBL/GenBank/DDBJ databases">
        <title>Genome-scale phylogeny and comparative genomics of the fungal order Sordariales.</title>
        <authorList>
            <consortium name="Lawrence Berkeley National Laboratory"/>
            <person name="Hensen N."/>
            <person name="Bonometti L."/>
            <person name="Westerberg I."/>
            <person name="Brannstrom I.O."/>
            <person name="Guillou S."/>
            <person name="Cros-Aarteil S."/>
            <person name="Calhoun S."/>
            <person name="Haridas S."/>
            <person name="Kuo A."/>
            <person name="Mondo S."/>
            <person name="Pangilinan J."/>
            <person name="Riley R."/>
            <person name="Labutti K."/>
            <person name="Andreopoulos B."/>
            <person name="Lipzen A."/>
            <person name="Chen C."/>
            <person name="Yanf M."/>
            <person name="Daum C."/>
            <person name="Ng V."/>
            <person name="Clum A."/>
            <person name="Steindorff A."/>
            <person name="Ohm R."/>
            <person name="Martin F."/>
            <person name="Silar P."/>
            <person name="Natvig D."/>
            <person name="Lalanne C."/>
            <person name="Gautier V."/>
            <person name="Ament-Velasquez S.L."/>
            <person name="Kruys A."/>
            <person name="Hutchinson M.I."/>
            <person name="Powell A.J."/>
            <person name="Barry K."/>
            <person name="Miller A.N."/>
            <person name="Grigoriev I.V."/>
            <person name="Debuchy R."/>
            <person name="Gladieux P."/>
            <person name="Thoren M.H."/>
            <person name="Johannesson H."/>
        </authorList>
    </citation>
    <scope>NUCLEOTIDE SEQUENCE</scope>
    <source>
        <strain evidence="12">CBS 606.72</strain>
    </source>
</reference>
<organism evidence="12 13">
    <name type="scientific">Immersiella caudata</name>
    <dbReference type="NCBI Taxonomy" id="314043"/>
    <lineage>
        <taxon>Eukaryota</taxon>
        <taxon>Fungi</taxon>
        <taxon>Dikarya</taxon>
        <taxon>Ascomycota</taxon>
        <taxon>Pezizomycotina</taxon>
        <taxon>Sordariomycetes</taxon>
        <taxon>Sordariomycetidae</taxon>
        <taxon>Sordariales</taxon>
        <taxon>Lasiosphaeriaceae</taxon>
        <taxon>Immersiella</taxon>
    </lineage>
</organism>
<evidence type="ECO:0000256" key="2">
    <source>
        <dbReference type="ARBA" id="ARBA00022475"/>
    </source>
</evidence>
<keyword evidence="9" id="KW-1133">Transmembrane helix</keyword>
<feature type="chain" id="PRO_5041215780" description="Copper acquisition factor BIM1-like domain-containing protein" evidence="10">
    <location>
        <begin position="21"/>
        <end position="255"/>
    </location>
</feature>
<gene>
    <name evidence="12" type="ORF">B0T14DRAFT_500153</name>
</gene>
<comment type="caution">
    <text evidence="12">The sequence shown here is derived from an EMBL/GenBank/DDBJ whole genome shotgun (WGS) entry which is preliminary data.</text>
</comment>
<evidence type="ECO:0000256" key="5">
    <source>
        <dbReference type="ARBA" id="ARBA00023136"/>
    </source>
</evidence>
<keyword evidence="4 10" id="KW-0732">Signal</keyword>
<evidence type="ECO:0000259" key="11">
    <source>
        <dbReference type="Pfam" id="PF20238"/>
    </source>
</evidence>
<evidence type="ECO:0000256" key="8">
    <source>
        <dbReference type="SAM" id="MobiDB-lite"/>
    </source>
</evidence>
<dbReference type="EMBL" id="JAULSU010000007">
    <property type="protein sequence ID" value="KAK0610963.1"/>
    <property type="molecule type" value="Genomic_DNA"/>
</dbReference>
<feature type="domain" description="Copper acquisition factor BIM1-like" evidence="11">
    <location>
        <begin position="28"/>
        <end position="180"/>
    </location>
</feature>
<name>A0AA39WAV1_9PEZI</name>
<protein>
    <recommendedName>
        <fullName evidence="11">Copper acquisition factor BIM1-like domain-containing protein</fullName>
    </recommendedName>
</protein>
<dbReference type="GO" id="GO:0098552">
    <property type="term" value="C:side of membrane"/>
    <property type="evidence" value="ECO:0007669"/>
    <property type="project" value="UniProtKB-KW"/>
</dbReference>
<dbReference type="AlphaFoldDB" id="A0AA39WAV1"/>
<evidence type="ECO:0000256" key="6">
    <source>
        <dbReference type="ARBA" id="ARBA00023180"/>
    </source>
</evidence>
<dbReference type="Pfam" id="PF20238">
    <property type="entry name" value="BIM1-like_dom"/>
    <property type="match status" value="1"/>
</dbReference>
<evidence type="ECO:0000256" key="9">
    <source>
        <dbReference type="SAM" id="Phobius"/>
    </source>
</evidence>
<keyword evidence="5 9" id="KW-0472">Membrane</keyword>
<keyword evidence="13" id="KW-1185">Reference proteome</keyword>
<keyword evidence="9" id="KW-0812">Transmembrane</keyword>
<evidence type="ECO:0000256" key="4">
    <source>
        <dbReference type="ARBA" id="ARBA00022729"/>
    </source>
</evidence>
<evidence type="ECO:0000256" key="10">
    <source>
        <dbReference type="SAM" id="SignalP"/>
    </source>
</evidence>
<proteinExistence type="predicted"/>
<dbReference type="Proteomes" id="UP001175000">
    <property type="component" value="Unassembled WGS sequence"/>
</dbReference>
<dbReference type="InterPro" id="IPR046936">
    <property type="entry name" value="BIM1-like"/>
</dbReference>
<evidence type="ECO:0000313" key="12">
    <source>
        <dbReference type="EMBL" id="KAK0610963.1"/>
    </source>
</evidence>
<feature type="signal peptide" evidence="10">
    <location>
        <begin position="1"/>
        <end position="20"/>
    </location>
</feature>
<sequence length="255" mass="28027">MKAVTSSLALLALSSRHVLAHGDDETNMAPLGFMWPVERTWEDEHGMAAPCGSASGPKLERTLFPTAGGALALDGKQKVYDLQLAVSFYQDPKSNSDFTSVLSGVDSLDFEHVCIPMPALTGAQAGQNATLQLKYVAEWVDPHHSHKRHTETNETFYSCADVTFVEQAQFSFEIPCFNATAEEHGDHDEDHGHEDDHDHDHDHDHDDGLSKEAIAGIVIGCVAAVAAIGLIGFYLYRKDRREKLLVRAMTEDVKL</sequence>